<proteinExistence type="predicted"/>
<dbReference type="Gene3D" id="1.20.910.10">
    <property type="entry name" value="Heme oxygenase-like"/>
    <property type="match status" value="1"/>
</dbReference>
<dbReference type="EMBL" id="OX465080">
    <property type="protein sequence ID" value="CAI9282894.1"/>
    <property type="molecule type" value="Genomic_DNA"/>
</dbReference>
<dbReference type="InterPro" id="IPR016084">
    <property type="entry name" value="Haem_Oase-like_multi-hlx"/>
</dbReference>
<dbReference type="InterPro" id="IPR050967">
    <property type="entry name" value="Thiamine_Salvage_TenA"/>
</dbReference>
<protein>
    <submittedName>
        <fullName evidence="1">Uncharacterized protein</fullName>
    </submittedName>
</protein>
<name>A0AA36E4A6_LACSI</name>
<gene>
    <name evidence="1" type="ORF">LSALG_LOCUS22517</name>
</gene>
<dbReference type="GO" id="GO:0005829">
    <property type="term" value="C:cytosol"/>
    <property type="evidence" value="ECO:0007669"/>
    <property type="project" value="TreeGrafter"/>
</dbReference>
<reference evidence="1" key="1">
    <citation type="submission" date="2023-04" db="EMBL/GenBank/DDBJ databases">
        <authorList>
            <person name="Vijverberg K."/>
            <person name="Xiong W."/>
            <person name="Schranz E."/>
        </authorList>
    </citation>
    <scope>NUCLEOTIDE SEQUENCE</scope>
</reference>
<accession>A0AA36E4A6</accession>
<dbReference type="PANTHER" id="PTHR43198">
    <property type="entry name" value="BIFUNCTIONAL TH2 PROTEIN"/>
    <property type="match status" value="1"/>
</dbReference>
<dbReference type="Proteomes" id="UP001177003">
    <property type="component" value="Chromosome 4"/>
</dbReference>
<dbReference type="AlphaFoldDB" id="A0AA36E4A6"/>
<evidence type="ECO:0000313" key="2">
    <source>
        <dbReference type="Proteomes" id="UP001177003"/>
    </source>
</evidence>
<sequence>MQEWGFELPMGNISDRVLIKCIDYLLETTSRKAVGERFPGKLATPFEKTKLSAYALAAMAPSMRLQSFLSKQIQAILEPDENIHLYKKWIDSLSSKKYEVCLCWLL</sequence>
<organism evidence="1 2">
    <name type="scientific">Lactuca saligna</name>
    <name type="common">Willowleaf lettuce</name>
    <dbReference type="NCBI Taxonomy" id="75948"/>
    <lineage>
        <taxon>Eukaryota</taxon>
        <taxon>Viridiplantae</taxon>
        <taxon>Streptophyta</taxon>
        <taxon>Embryophyta</taxon>
        <taxon>Tracheophyta</taxon>
        <taxon>Spermatophyta</taxon>
        <taxon>Magnoliopsida</taxon>
        <taxon>eudicotyledons</taxon>
        <taxon>Gunneridae</taxon>
        <taxon>Pentapetalae</taxon>
        <taxon>asterids</taxon>
        <taxon>campanulids</taxon>
        <taxon>Asterales</taxon>
        <taxon>Asteraceae</taxon>
        <taxon>Cichorioideae</taxon>
        <taxon>Cichorieae</taxon>
        <taxon>Lactucinae</taxon>
        <taxon>Lactuca</taxon>
    </lineage>
</organism>
<keyword evidence="2" id="KW-1185">Reference proteome</keyword>
<dbReference type="PANTHER" id="PTHR43198:SF9">
    <property type="entry name" value="AMINOPYRIMIDINE AMINOHYDROLASE, MITOCHONDRIAL ISOFORM X1-RELATED"/>
    <property type="match status" value="1"/>
</dbReference>
<evidence type="ECO:0000313" key="1">
    <source>
        <dbReference type="EMBL" id="CAI9282894.1"/>
    </source>
</evidence>